<dbReference type="CDD" id="cd00086">
    <property type="entry name" value="homeodomain"/>
    <property type="match status" value="1"/>
</dbReference>
<dbReference type="EMBL" id="JAYMYS010000007">
    <property type="protein sequence ID" value="KAK7386501.1"/>
    <property type="molecule type" value="Genomic_DNA"/>
</dbReference>
<evidence type="ECO:0000256" key="2">
    <source>
        <dbReference type="ARBA" id="ARBA00023015"/>
    </source>
</evidence>
<feature type="coiled-coil region" evidence="11">
    <location>
        <begin position="99"/>
        <end position="133"/>
    </location>
</feature>
<evidence type="ECO:0000256" key="5">
    <source>
        <dbReference type="ARBA" id="ARBA00023163"/>
    </source>
</evidence>
<evidence type="ECO:0000256" key="11">
    <source>
        <dbReference type="SAM" id="Coils"/>
    </source>
</evidence>
<evidence type="ECO:0000256" key="10">
    <source>
        <dbReference type="RuleBase" id="RU369038"/>
    </source>
</evidence>
<dbReference type="Pfam" id="PF00046">
    <property type="entry name" value="Homeodomain"/>
    <property type="match status" value="1"/>
</dbReference>
<comment type="function">
    <text evidence="10">Transcription factor.</text>
</comment>
<evidence type="ECO:0000313" key="13">
    <source>
        <dbReference type="EMBL" id="KAK7386501.1"/>
    </source>
</evidence>
<evidence type="ECO:0000256" key="4">
    <source>
        <dbReference type="ARBA" id="ARBA00023155"/>
    </source>
</evidence>
<name>A0AAN9S0N4_PSOTE</name>
<evidence type="ECO:0000256" key="3">
    <source>
        <dbReference type="ARBA" id="ARBA00023125"/>
    </source>
</evidence>
<comment type="subcellular location">
    <subcellularLocation>
        <location evidence="1 8 9">Nucleus</location>
    </subcellularLocation>
</comment>
<keyword evidence="14" id="KW-1185">Reference proteome</keyword>
<dbReference type="GO" id="GO:0000981">
    <property type="term" value="F:DNA-binding transcription factor activity, RNA polymerase II-specific"/>
    <property type="evidence" value="ECO:0007669"/>
    <property type="project" value="UniProtKB-UniRule"/>
</dbReference>
<evidence type="ECO:0000259" key="12">
    <source>
        <dbReference type="PROSITE" id="PS50071"/>
    </source>
</evidence>
<evidence type="ECO:0000313" key="14">
    <source>
        <dbReference type="Proteomes" id="UP001386955"/>
    </source>
</evidence>
<dbReference type="SMART" id="SM00389">
    <property type="entry name" value="HOX"/>
    <property type="match status" value="1"/>
</dbReference>
<dbReference type="SUPFAM" id="SSF46689">
    <property type="entry name" value="Homeodomain-like"/>
    <property type="match status" value="1"/>
</dbReference>
<dbReference type="GO" id="GO:0043565">
    <property type="term" value="F:sequence-specific DNA binding"/>
    <property type="evidence" value="ECO:0007669"/>
    <property type="project" value="InterPro"/>
</dbReference>
<dbReference type="InterPro" id="IPR045224">
    <property type="entry name" value="HDZip_class_I_plant"/>
</dbReference>
<proteinExistence type="inferred from homology"/>
<evidence type="ECO:0000256" key="1">
    <source>
        <dbReference type="ARBA" id="ARBA00004123"/>
    </source>
</evidence>
<dbReference type="Pfam" id="PF02183">
    <property type="entry name" value="HALZ"/>
    <property type="match status" value="1"/>
</dbReference>
<protein>
    <recommendedName>
        <fullName evidence="10">Homeobox-leucine zipper protein</fullName>
    </recommendedName>
    <alternativeName>
        <fullName evidence="10">HD-ZIP protein</fullName>
    </alternativeName>
    <alternativeName>
        <fullName evidence="10">Homeodomain transcription factor</fullName>
    </alternativeName>
</protein>
<dbReference type="PROSITE" id="PS50071">
    <property type="entry name" value="HOMEOBOX_2"/>
    <property type="match status" value="1"/>
</dbReference>
<dbReference type="PANTHER" id="PTHR24326">
    <property type="entry name" value="HOMEOBOX-LEUCINE ZIPPER PROTEIN"/>
    <property type="match status" value="1"/>
</dbReference>
<feature type="domain" description="Homeobox" evidence="12">
    <location>
        <begin position="40"/>
        <end position="100"/>
    </location>
</feature>
<keyword evidence="4 8" id="KW-0371">Homeobox</keyword>
<evidence type="ECO:0000256" key="9">
    <source>
        <dbReference type="RuleBase" id="RU000682"/>
    </source>
</evidence>
<gene>
    <name evidence="13" type="ORF">VNO78_26776</name>
</gene>
<dbReference type="AlphaFoldDB" id="A0AAN9S0N4"/>
<evidence type="ECO:0000256" key="8">
    <source>
        <dbReference type="PROSITE-ProRule" id="PRU00108"/>
    </source>
</evidence>
<keyword evidence="11" id="KW-0175">Coiled coil</keyword>
<keyword evidence="3 8" id="KW-0238">DNA-binding</keyword>
<keyword evidence="6 8" id="KW-0539">Nucleus</keyword>
<dbReference type="InterPro" id="IPR017970">
    <property type="entry name" value="Homeobox_CS"/>
</dbReference>
<organism evidence="13 14">
    <name type="scientific">Psophocarpus tetragonolobus</name>
    <name type="common">Winged bean</name>
    <name type="synonym">Dolichos tetragonolobus</name>
    <dbReference type="NCBI Taxonomy" id="3891"/>
    <lineage>
        <taxon>Eukaryota</taxon>
        <taxon>Viridiplantae</taxon>
        <taxon>Streptophyta</taxon>
        <taxon>Embryophyta</taxon>
        <taxon>Tracheophyta</taxon>
        <taxon>Spermatophyta</taxon>
        <taxon>Magnoliopsida</taxon>
        <taxon>eudicotyledons</taxon>
        <taxon>Gunneridae</taxon>
        <taxon>Pentapetalae</taxon>
        <taxon>rosids</taxon>
        <taxon>fabids</taxon>
        <taxon>Fabales</taxon>
        <taxon>Fabaceae</taxon>
        <taxon>Papilionoideae</taxon>
        <taxon>50 kb inversion clade</taxon>
        <taxon>NPAAA clade</taxon>
        <taxon>indigoferoid/millettioid clade</taxon>
        <taxon>Phaseoleae</taxon>
        <taxon>Psophocarpus</taxon>
    </lineage>
</organism>
<dbReference type="PANTHER" id="PTHR24326:SF591">
    <property type="entry name" value="HOMEOBOX-LEUCINE ZIPPER PROTEIN ATHB-51-RELATED"/>
    <property type="match status" value="1"/>
</dbReference>
<comment type="similarity">
    <text evidence="7 10">Belongs to the HD-ZIP homeobox family. Class I subfamily.</text>
</comment>
<keyword evidence="2 10" id="KW-0805">Transcription regulation</keyword>
<keyword evidence="5 10" id="KW-0804">Transcription</keyword>
<evidence type="ECO:0000256" key="7">
    <source>
        <dbReference type="ARBA" id="ARBA00025748"/>
    </source>
</evidence>
<accession>A0AAN9S0N4</accession>
<dbReference type="GO" id="GO:0005634">
    <property type="term" value="C:nucleus"/>
    <property type="evidence" value="ECO:0007669"/>
    <property type="project" value="UniProtKB-SubCell"/>
</dbReference>
<sequence length="213" mass="25305">MDWHQSAKPFIPLPQPSLSLFHNYNNNTYPEKWTVPEMDNGNKDKKKRLTRNQVELLEMNFQEKMKLDPERKMQLSMELSLQPRQIAVWFQNRRARWKNKQLEHSYNVLKHQYDEISKENEKLQEEVIKLNAMLSKEQPFKTHPFGGYTEMRGEEIVESMSKTLRGSNKTRKKSNIENVVDQSLCSFIVEDNNTVSLPHCHGLLPHISYYEQI</sequence>
<dbReference type="Proteomes" id="UP001386955">
    <property type="component" value="Unassembled WGS sequence"/>
</dbReference>
<evidence type="ECO:0000256" key="6">
    <source>
        <dbReference type="ARBA" id="ARBA00023242"/>
    </source>
</evidence>
<dbReference type="InterPro" id="IPR001356">
    <property type="entry name" value="HD"/>
</dbReference>
<dbReference type="InterPro" id="IPR009057">
    <property type="entry name" value="Homeodomain-like_sf"/>
</dbReference>
<feature type="DNA-binding region" description="Homeobox" evidence="8">
    <location>
        <begin position="42"/>
        <end position="101"/>
    </location>
</feature>
<dbReference type="PROSITE" id="PS00027">
    <property type="entry name" value="HOMEOBOX_1"/>
    <property type="match status" value="1"/>
</dbReference>
<comment type="caution">
    <text evidence="13">The sequence shown here is derived from an EMBL/GenBank/DDBJ whole genome shotgun (WGS) entry which is preliminary data.</text>
</comment>
<dbReference type="GO" id="GO:0045893">
    <property type="term" value="P:positive regulation of DNA-templated transcription"/>
    <property type="evidence" value="ECO:0007669"/>
    <property type="project" value="TreeGrafter"/>
</dbReference>
<dbReference type="Gene3D" id="1.10.10.60">
    <property type="entry name" value="Homeodomain-like"/>
    <property type="match status" value="1"/>
</dbReference>
<dbReference type="InterPro" id="IPR003106">
    <property type="entry name" value="Leu_zip_homeo"/>
</dbReference>
<reference evidence="13 14" key="1">
    <citation type="submission" date="2024-01" db="EMBL/GenBank/DDBJ databases">
        <title>The genomes of 5 underutilized Papilionoideae crops provide insights into root nodulation and disease resistanc.</title>
        <authorList>
            <person name="Jiang F."/>
        </authorList>
    </citation>
    <scope>NUCLEOTIDE SEQUENCE [LARGE SCALE GENOMIC DNA]</scope>
    <source>
        <strain evidence="13">DUOXIRENSHENG_FW03</strain>
        <tissue evidence="13">Leaves</tissue>
    </source>
</reference>